<keyword evidence="3" id="KW-1185">Reference proteome</keyword>
<sequence length="570" mass="64416">MPESQRDDCGGANGTAPIFDDAVYLSEALRLPMDQTEDDLDAQLALLATDSGIQDPYLFLCPPQDISRAPSPVTLDSDHRSSLSIHSQETQSTSFTSAPSRTSRDQAHHSERLPAMRSPPTVARAWPAMERQDRIGQLPPPSLEHISSSSSLSVAQFVLYDSLMSSNPAHRRKRASGLFGMFRRDSSSCTSPSHQEYHGKARGPKLECGHTLSPAAIRIHIQEAVQGGEQAVPSCCGKPLPRTVLEVVLAKEEAELVVNRALPSSGGETIRDSGYMENRTCSLDVHPPPRPSSPCATSTSLPIAATRRRHEAISIDSALAKEAFTSFRKEERVQFERVVAFESNQREALSAHHTTSLKRLVAQHEASKDEKTQQHRQDIEHLDEMQVVAEHDLRKTHEIETQNVATAMKHMEAYCLGSGLSHPQHPYVVTEEDFKKLDRQRMIQQNLPRKQENVINVLRARQERDMKNKLLKQEEELALLDAAYDRERTAEELEQRKEMERLEAIIEVRRKRLIQRWDLRFEMWRRDWEHQHGTAVTLRLEHETWPLQTSKTTTPIHESSPLAPYIQAAA</sequence>
<evidence type="ECO:0000313" key="3">
    <source>
        <dbReference type="Proteomes" id="UP000800096"/>
    </source>
</evidence>
<protein>
    <submittedName>
        <fullName evidence="2">Uncharacterized protein</fullName>
    </submittedName>
</protein>
<dbReference type="OrthoDB" id="9977870at2759"/>
<feature type="region of interest" description="Disordered" evidence="1">
    <location>
        <begin position="69"/>
        <end position="119"/>
    </location>
</feature>
<accession>A0A6A5QG94</accession>
<dbReference type="Proteomes" id="UP000800096">
    <property type="component" value="Unassembled WGS sequence"/>
</dbReference>
<proteinExistence type="predicted"/>
<evidence type="ECO:0000313" key="2">
    <source>
        <dbReference type="EMBL" id="KAF1913840.1"/>
    </source>
</evidence>
<dbReference type="AlphaFoldDB" id="A0A6A5QG94"/>
<evidence type="ECO:0000256" key="1">
    <source>
        <dbReference type="SAM" id="MobiDB-lite"/>
    </source>
</evidence>
<dbReference type="EMBL" id="ML979138">
    <property type="protein sequence ID" value="KAF1913840.1"/>
    <property type="molecule type" value="Genomic_DNA"/>
</dbReference>
<name>A0A6A5QG94_AMPQU</name>
<feature type="compositionally biased region" description="Basic and acidic residues" evidence="1">
    <location>
        <begin position="102"/>
        <end position="114"/>
    </location>
</feature>
<reference evidence="2" key="1">
    <citation type="journal article" date="2020" name="Stud. Mycol.">
        <title>101 Dothideomycetes genomes: a test case for predicting lifestyles and emergence of pathogens.</title>
        <authorList>
            <person name="Haridas S."/>
            <person name="Albert R."/>
            <person name="Binder M."/>
            <person name="Bloem J."/>
            <person name="Labutti K."/>
            <person name="Salamov A."/>
            <person name="Andreopoulos B."/>
            <person name="Baker S."/>
            <person name="Barry K."/>
            <person name="Bills G."/>
            <person name="Bluhm B."/>
            <person name="Cannon C."/>
            <person name="Castanera R."/>
            <person name="Culley D."/>
            <person name="Daum C."/>
            <person name="Ezra D."/>
            <person name="Gonzalez J."/>
            <person name="Henrissat B."/>
            <person name="Kuo A."/>
            <person name="Liang C."/>
            <person name="Lipzen A."/>
            <person name="Lutzoni F."/>
            <person name="Magnuson J."/>
            <person name="Mondo S."/>
            <person name="Nolan M."/>
            <person name="Ohm R."/>
            <person name="Pangilinan J."/>
            <person name="Park H.-J."/>
            <person name="Ramirez L."/>
            <person name="Alfaro M."/>
            <person name="Sun H."/>
            <person name="Tritt A."/>
            <person name="Yoshinaga Y."/>
            <person name="Zwiers L.-H."/>
            <person name="Turgeon B."/>
            <person name="Goodwin S."/>
            <person name="Spatafora J."/>
            <person name="Crous P."/>
            <person name="Grigoriev I."/>
        </authorList>
    </citation>
    <scope>NUCLEOTIDE SEQUENCE</scope>
    <source>
        <strain evidence="2">HMLAC05119</strain>
    </source>
</reference>
<feature type="compositionally biased region" description="Polar residues" evidence="1">
    <location>
        <begin position="82"/>
        <end position="101"/>
    </location>
</feature>
<organism evidence="2 3">
    <name type="scientific">Ampelomyces quisqualis</name>
    <name type="common">Powdery mildew agent</name>
    <dbReference type="NCBI Taxonomy" id="50730"/>
    <lineage>
        <taxon>Eukaryota</taxon>
        <taxon>Fungi</taxon>
        <taxon>Dikarya</taxon>
        <taxon>Ascomycota</taxon>
        <taxon>Pezizomycotina</taxon>
        <taxon>Dothideomycetes</taxon>
        <taxon>Pleosporomycetidae</taxon>
        <taxon>Pleosporales</taxon>
        <taxon>Pleosporineae</taxon>
        <taxon>Phaeosphaeriaceae</taxon>
        <taxon>Ampelomyces</taxon>
    </lineage>
</organism>
<gene>
    <name evidence="2" type="ORF">BDU57DRAFT_541217</name>
</gene>